<organism evidence="2 3">
    <name type="scientific">Qipengyuania marisflavi</name>
    <dbReference type="NCBI Taxonomy" id="2486356"/>
    <lineage>
        <taxon>Bacteria</taxon>
        <taxon>Pseudomonadati</taxon>
        <taxon>Pseudomonadota</taxon>
        <taxon>Alphaproteobacteria</taxon>
        <taxon>Sphingomonadales</taxon>
        <taxon>Erythrobacteraceae</taxon>
        <taxon>Qipengyuania</taxon>
    </lineage>
</organism>
<keyword evidence="3" id="KW-1185">Reference proteome</keyword>
<reference evidence="2 3" key="1">
    <citation type="submission" date="2019-05" db="EMBL/GenBank/DDBJ databases">
        <title>Erythrobacter marisflavi sp. nov., isolated from isolated from water of an estuary environment.</title>
        <authorList>
            <person name="Yoon J.-H."/>
        </authorList>
    </citation>
    <scope>NUCLEOTIDE SEQUENCE [LARGE SCALE GENOMIC DNA]</scope>
    <source>
        <strain evidence="2 3">KEM-5</strain>
    </source>
</reference>
<gene>
    <name evidence="2" type="ORF">FEV51_10960</name>
</gene>
<dbReference type="SUPFAM" id="SSF52540">
    <property type="entry name" value="P-loop containing nucleoside triphosphate hydrolases"/>
    <property type="match status" value="1"/>
</dbReference>
<dbReference type="InterPro" id="IPR037359">
    <property type="entry name" value="NST/OST"/>
</dbReference>
<dbReference type="Gene3D" id="3.40.50.300">
    <property type="entry name" value="P-loop containing nucleotide triphosphate hydrolases"/>
    <property type="match status" value="1"/>
</dbReference>
<dbReference type="EMBL" id="VCAO01000006">
    <property type="protein sequence ID" value="TMM46744.1"/>
    <property type="molecule type" value="Genomic_DNA"/>
</dbReference>
<dbReference type="GO" id="GO:0008146">
    <property type="term" value="F:sulfotransferase activity"/>
    <property type="evidence" value="ECO:0007669"/>
    <property type="project" value="InterPro"/>
</dbReference>
<comment type="caution">
    <text evidence="2">The sequence shown here is derived from an EMBL/GenBank/DDBJ whole genome shotgun (WGS) entry which is preliminary data.</text>
</comment>
<keyword evidence="1 2" id="KW-0808">Transferase</keyword>
<dbReference type="Pfam" id="PF13469">
    <property type="entry name" value="Sulfotransfer_3"/>
    <property type="match status" value="1"/>
</dbReference>
<dbReference type="RefSeq" id="WP_138618871.1">
    <property type="nucleotide sequence ID" value="NZ_VCAO01000006.1"/>
</dbReference>
<dbReference type="PANTHER" id="PTHR10605">
    <property type="entry name" value="HEPARAN SULFATE SULFOTRANSFERASE"/>
    <property type="match status" value="1"/>
</dbReference>
<name>A0A5S3P1Z5_9SPHN</name>
<evidence type="ECO:0000256" key="1">
    <source>
        <dbReference type="ARBA" id="ARBA00022679"/>
    </source>
</evidence>
<evidence type="ECO:0000313" key="3">
    <source>
        <dbReference type="Proteomes" id="UP000309668"/>
    </source>
</evidence>
<dbReference type="AlphaFoldDB" id="A0A5S3P1Z5"/>
<proteinExistence type="predicted"/>
<dbReference type="OrthoDB" id="981508at2"/>
<protein>
    <submittedName>
        <fullName evidence="2">Sulfotransferase</fullName>
    </submittedName>
</protein>
<accession>A0A5S3P1Z5</accession>
<dbReference type="Proteomes" id="UP000309668">
    <property type="component" value="Unassembled WGS sequence"/>
</dbReference>
<sequence>MTDWLPNFFIAGAPKAGTSSIHQWIADHPDAAGPREKETYFFVDPGTHMHRPKAHIAAGLESWADQFTITTGDAPNVIVESTPSYLYSRTALEHIPTLATLPKCLFILREPAAQVHSLYTYFRNNWSWIPAEMSFADFLVAVRAGGHSFGGNELAQNALAYARYAEFLDPWRAALGEERMMVRGFDELLADEIGFTKSVAAWVGLDPAFYDSYTFPRENETYVPRNRALQRLNVAIREKLPKGALYRGARSLYRKLNTAPKASGRDLGDAALIAGLRDEFAAANTQLAERYGVIFAPVQDGQQP</sequence>
<dbReference type="PANTHER" id="PTHR10605:SF56">
    <property type="entry name" value="BIFUNCTIONAL HEPARAN SULFATE N-DEACETYLASE_N-SULFOTRANSFERASE"/>
    <property type="match status" value="1"/>
</dbReference>
<dbReference type="InterPro" id="IPR027417">
    <property type="entry name" value="P-loop_NTPase"/>
</dbReference>
<evidence type="ECO:0000313" key="2">
    <source>
        <dbReference type="EMBL" id="TMM46744.1"/>
    </source>
</evidence>